<dbReference type="EMBL" id="LYPA01000045">
    <property type="protein sequence ID" value="OBR66694.1"/>
    <property type="molecule type" value="Genomic_DNA"/>
</dbReference>
<evidence type="ECO:0000313" key="2">
    <source>
        <dbReference type="Proteomes" id="UP000092024"/>
    </source>
</evidence>
<dbReference type="Gene3D" id="1.20.1660.10">
    <property type="entry name" value="Hypothetical protein (EF3068)"/>
    <property type="match status" value="1"/>
</dbReference>
<dbReference type="Gene3D" id="1.25.40.290">
    <property type="entry name" value="ARM repeat domains"/>
    <property type="match status" value="1"/>
</dbReference>
<evidence type="ECO:0008006" key="3">
    <source>
        <dbReference type="Google" id="ProtNLM"/>
    </source>
</evidence>
<name>A0A1A5YM38_9BACL</name>
<keyword evidence="2" id="KW-1185">Reference proteome</keyword>
<dbReference type="Proteomes" id="UP000092024">
    <property type="component" value="Unassembled WGS sequence"/>
</dbReference>
<accession>A0A1A5YM38</accession>
<dbReference type="InterPro" id="IPR014825">
    <property type="entry name" value="DNA_alkylation"/>
</dbReference>
<dbReference type="OrthoDB" id="9775346at2"/>
<sequence length="222" mass="26132">MNESINSLVKVYESHRDPQTAKSMAAYMKNQFPFLGIKTPLRREILKDFMVTNPPNKDWVPLLWNLPEREYLCVAIDILSKIKKTLEANDIILIENCIVTKPWWDTVDGLATNIVGYLFKKYPSLQEQYSIKWNHSDNIWLNRTAILFQLHYKQETNETLLYNFILNHASSSEFFIQKAIGWALREYSKTNSASVVEFIHNHDLKPLSKREGLRWLNKRTIN</sequence>
<dbReference type="PANTHER" id="PTHR34070">
    <property type="entry name" value="ARMADILLO-TYPE FOLD"/>
    <property type="match status" value="1"/>
</dbReference>
<evidence type="ECO:0000313" key="1">
    <source>
        <dbReference type="EMBL" id="OBR66694.1"/>
    </source>
</evidence>
<dbReference type="PANTHER" id="PTHR34070:SF1">
    <property type="entry name" value="DNA ALKYLATION REPAIR PROTEIN"/>
    <property type="match status" value="1"/>
</dbReference>
<organism evidence="1 2">
    <name type="scientific">Paenibacillus oryzae</name>
    <dbReference type="NCBI Taxonomy" id="1844972"/>
    <lineage>
        <taxon>Bacteria</taxon>
        <taxon>Bacillati</taxon>
        <taxon>Bacillota</taxon>
        <taxon>Bacilli</taxon>
        <taxon>Bacillales</taxon>
        <taxon>Paenibacillaceae</taxon>
        <taxon>Paenibacillus</taxon>
    </lineage>
</organism>
<reference evidence="1 2" key="1">
    <citation type="submission" date="2016-05" db="EMBL/GenBank/DDBJ databases">
        <title>Paenibacillus oryzae. sp. nov., isolated from the rice root.</title>
        <authorList>
            <person name="Zhang J."/>
            <person name="Zhang X."/>
        </authorList>
    </citation>
    <scope>NUCLEOTIDE SEQUENCE [LARGE SCALE GENOMIC DNA]</scope>
    <source>
        <strain evidence="1 2">1DrF-4</strain>
    </source>
</reference>
<dbReference type="SUPFAM" id="SSF48371">
    <property type="entry name" value="ARM repeat"/>
    <property type="match status" value="1"/>
</dbReference>
<dbReference type="AlphaFoldDB" id="A0A1A5YM38"/>
<dbReference type="CDD" id="cd07064">
    <property type="entry name" value="AlkD_like_1"/>
    <property type="match status" value="1"/>
</dbReference>
<comment type="caution">
    <text evidence="1">The sequence shown here is derived from an EMBL/GenBank/DDBJ whole genome shotgun (WGS) entry which is preliminary data.</text>
</comment>
<gene>
    <name evidence="1" type="ORF">A7K91_07055</name>
</gene>
<protein>
    <recommendedName>
        <fullName evidence="3">DNA alkylation repair protein</fullName>
    </recommendedName>
</protein>
<dbReference type="InterPro" id="IPR016024">
    <property type="entry name" value="ARM-type_fold"/>
</dbReference>
<dbReference type="Pfam" id="PF08713">
    <property type="entry name" value="DNA_alkylation"/>
    <property type="match status" value="1"/>
</dbReference>
<proteinExistence type="predicted"/>